<keyword evidence="2" id="KW-1185">Reference proteome</keyword>
<name>A0A2A5RK30_9LACT</name>
<dbReference type="OrthoDB" id="2243668at2"/>
<sequence length="63" mass="7134">MENQFELLRDGILKMQITTVKKAQLVTGLSPDKIINFVRNDPSLRIFDNENGCWINESAAGHC</sequence>
<dbReference type="EMBL" id="JXJU01000008">
    <property type="protein sequence ID" value="PCR99497.1"/>
    <property type="molecule type" value="Genomic_DNA"/>
</dbReference>
<dbReference type="AlphaFoldDB" id="A0A2A5RK30"/>
<accession>A0A2A5RK30</accession>
<evidence type="ECO:0000313" key="2">
    <source>
        <dbReference type="Proteomes" id="UP000218181"/>
    </source>
</evidence>
<organism evidence="1 2">
    <name type="scientific">Lactococcus fujiensis JCM 16395</name>
    <dbReference type="NCBI Taxonomy" id="1291764"/>
    <lineage>
        <taxon>Bacteria</taxon>
        <taxon>Bacillati</taxon>
        <taxon>Bacillota</taxon>
        <taxon>Bacilli</taxon>
        <taxon>Lactobacillales</taxon>
        <taxon>Streptococcaceae</taxon>
        <taxon>Lactococcus</taxon>
    </lineage>
</organism>
<comment type="caution">
    <text evidence="1">The sequence shown here is derived from an EMBL/GenBank/DDBJ whole genome shotgun (WGS) entry which is preliminary data.</text>
</comment>
<proteinExistence type="predicted"/>
<gene>
    <name evidence="1" type="ORF">RT41_GL001873</name>
</gene>
<dbReference type="Proteomes" id="UP000218181">
    <property type="component" value="Unassembled WGS sequence"/>
</dbReference>
<reference evidence="1 2" key="1">
    <citation type="submission" date="2014-12" db="EMBL/GenBank/DDBJ databases">
        <title>Draft genome sequences of 10 type strains of Lactococcus.</title>
        <authorList>
            <person name="Sun Z."/>
            <person name="Zhong Z."/>
            <person name="Liu W."/>
            <person name="Zhang W."/>
            <person name="Zhang H."/>
        </authorList>
    </citation>
    <scope>NUCLEOTIDE SEQUENCE [LARGE SCALE GENOMIC DNA]</scope>
    <source>
        <strain evidence="1 2">JCM 16395</strain>
    </source>
</reference>
<protein>
    <submittedName>
        <fullName evidence="1">Uncharacterized protein</fullName>
    </submittedName>
</protein>
<dbReference type="RefSeq" id="WP_096818494.1">
    <property type="nucleotide sequence ID" value="NZ_JXJU01000008.1"/>
</dbReference>
<evidence type="ECO:0000313" key="1">
    <source>
        <dbReference type="EMBL" id="PCR99497.1"/>
    </source>
</evidence>